<keyword evidence="13" id="KW-0251">Elongation factor</keyword>
<dbReference type="Gene3D" id="3.30.70.240">
    <property type="match status" value="1"/>
</dbReference>
<dbReference type="GO" id="GO:0043022">
    <property type="term" value="F:ribosome binding"/>
    <property type="evidence" value="ECO:0007669"/>
    <property type="project" value="UniProtKB-UniRule"/>
</dbReference>
<comment type="catalytic activity">
    <reaction evidence="8 11">
        <text>GTP + H2O = GDP + phosphate + H(+)</text>
        <dbReference type="Rhea" id="RHEA:19669"/>
        <dbReference type="ChEBI" id="CHEBI:15377"/>
        <dbReference type="ChEBI" id="CHEBI:15378"/>
        <dbReference type="ChEBI" id="CHEBI:37565"/>
        <dbReference type="ChEBI" id="CHEBI:43474"/>
        <dbReference type="ChEBI" id="CHEBI:58189"/>
        <dbReference type="EC" id="3.6.5.n1"/>
    </reaction>
</comment>
<dbReference type="Pfam" id="PF06421">
    <property type="entry name" value="LepA_C"/>
    <property type="match status" value="1"/>
</dbReference>
<feature type="binding site" evidence="11">
    <location>
        <begin position="130"/>
        <end position="133"/>
    </location>
    <ligand>
        <name>GTP</name>
        <dbReference type="ChEBI" id="CHEBI:37565"/>
    </ligand>
</feature>
<dbReference type="InterPro" id="IPR013842">
    <property type="entry name" value="LepA_CTD"/>
</dbReference>
<comment type="subcellular location">
    <subcellularLocation>
        <location evidence="11">Cell membrane</location>
        <topology evidence="11">Peripheral membrane protein</topology>
        <orientation evidence="11">Cytoplasmic side</orientation>
    </subcellularLocation>
</comment>
<dbReference type="SUPFAM" id="SSF50447">
    <property type="entry name" value="Translation proteins"/>
    <property type="match status" value="1"/>
</dbReference>
<dbReference type="CDD" id="cd03709">
    <property type="entry name" value="lepA_C"/>
    <property type="match status" value="1"/>
</dbReference>
<evidence type="ECO:0000313" key="13">
    <source>
        <dbReference type="EMBL" id="KAA2219313.1"/>
    </source>
</evidence>
<organism evidence="13 15">
    <name type="scientific">Maribacter flavus</name>
    <dbReference type="NCBI Taxonomy" id="1658664"/>
    <lineage>
        <taxon>Bacteria</taxon>
        <taxon>Pseudomonadati</taxon>
        <taxon>Bacteroidota</taxon>
        <taxon>Flavobacteriia</taxon>
        <taxon>Flavobacteriales</taxon>
        <taxon>Flavobacteriaceae</taxon>
        <taxon>Maribacter</taxon>
    </lineage>
</organism>
<dbReference type="InterPro" id="IPR004161">
    <property type="entry name" value="EFTu-like_2"/>
</dbReference>
<sequence length="598" mass="66636">MKNIRNFCIIAHIDHGKSTLADRLLDFTGSVTEREKKEQLLDNMDLERERGITIKSHAIQMDYVYNGEKYVLNLIDTPGHVDFSYEVSRSIAACEGALLVVDAAQSIQAQTISNLYLALENDLEIIPVLNKVDLPSANPEEVTDDIVDLLGCDAEDVIPASAKTGIGIEEILKAIIERIPAPKGNPDEPLQALVFDSVYNPFRGVETYFRIINGTIRKNQKIKFVATGKSYDADEIGTLKLTQHPKPMISAGDVGYLITGIKDAREVKVGDTITDAATPTKNAIAGFEDVKPMVFAGIYPVDTEDFEELRSSMEKLQLNDASLVFTPESSAALGFGFRCGFLGMLHMEIIQERLEREFDMTVITTVPNVSYHAYTRKDPETAIIVNNPSDLPDPSTIDRVEEPYIKATIITKADFVGNVMSLCIEKRGQITNQTYLTTERVELNFDMPLAEIVFDFYDRLKTVSKGYASFDYAPIGMRASKLVRVDILLNAQPVDALSALIHFDNAANIGKKMCEKLKELIPRQQFDIPIQAAIGSKIISRETIKALRKDVTAKCYGGDISRKRKLLEKQKKGKKRMRQVGNVEIPQQAFMAVLKLND</sequence>
<dbReference type="Gene3D" id="3.30.70.2570">
    <property type="entry name" value="Elongation factor 4, C-terminal domain"/>
    <property type="match status" value="1"/>
</dbReference>
<dbReference type="CDD" id="cd16260">
    <property type="entry name" value="EF4_III"/>
    <property type="match status" value="1"/>
</dbReference>
<dbReference type="GO" id="GO:0045727">
    <property type="term" value="P:positive regulation of translation"/>
    <property type="evidence" value="ECO:0007669"/>
    <property type="project" value="UniProtKB-UniRule"/>
</dbReference>
<dbReference type="InterPro" id="IPR000795">
    <property type="entry name" value="T_Tr_GTP-bd_dom"/>
</dbReference>
<dbReference type="EC" id="3.6.5.n1" evidence="11"/>
<dbReference type="Proteomes" id="UP000323188">
    <property type="component" value="Unassembled WGS sequence"/>
</dbReference>
<evidence type="ECO:0000313" key="16">
    <source>
        <dbReference type="Proteomes" id="UP001343698"/>
    </source>
</evidence>
<keyword evidence="3 11" id="KW-0547">Nucleotide-binding</keyword>
<evidence type="ECO:0000256" key="10">
    <source>
        <dbReference type="ARBA" id="ARBA00061052"/>
    </source>
</evidence>
<dbReference type="GO" id="GO:0005886">
    <property type="term" value="C:plasma membrane"/>
    <property type="evidence" value="ECO:0007669"/>
    <property type="project" value="UniProtKB-SubCell"/>
</dbReference>
<dbReference type="Gene3D" id="3.40.50.300">
    <property type="entry name" value="P-loop containing nucleotide triphosphate hydrolases"/>
    <property type="match status" value="1"/>
</dbReference>
<comment type="similarity">
    <text evidence="10">Belongs to the GTP-binding elongation factor family. LepA subfamily.</text>
</comment>
<dbReference type="SUPFAM" id="SSF52540">
    <property type="entry name" value="P-loop containing nucleoside triphosphate hydrolases"/>
    <property type="match status" value="1"/>
</dbReference>
<dbReference type="NCBIfam" id="TIGR01393">
    <property type="entry name" value="lepA"/>
    <property type="match status" value="1"/>
</dbReference>
<dbReference type="InterPro" id="IPR006297">
    <property type="entry name" value="EF-4"/>
</dbReference>
<evidence type="ECO:0000256" key="8">
    <source>
        <dbReference type="ARBA" id="ARBA00050293"/>
    </source>
</evidence>
<keyword evidence="16" id="KW-1185">Reference proteome</keyword>
<protein>
    <recommendedName>
        <fullName evidence="11">Elongation factor 4</fullName>
        <shortName evidence="11">EF-4</shortName>
        <ecNumber evidence="11">3.6.5.n1</ecNumber>
    </recommendedName>
    <alternativeName>
        <fullName evidence="11">Ribosomal back-translocase LepA</fullName>
    </alternativeName>
</protein>
<dbReference type="AlphaFoldDB" id="A0A5B2TYV8"/>
<evidence type="ECO:0000256" key="5">
    <source>
        <dbReference type="ARBA" id="ARBA00022917"/>
    </source>
</evidence>
<dbReference type="RefSeq" id="WP_138256694.1">
    <property type="nucleotide sequence ID" value="NZ_JAZDDF010000001.1"/>
</dbReference>
<dbReference type="Pfam" id="PF00009">
    <property type="entry name" value="GTP_EFTU"/>
    <property type="match status" value="1"/>
</dbReference>
<evidence type="ECO:0000256" key="1">
    <source>
        <dbReference type="ARBA" id="ARBA00005454"/>
    </source>
</evidence>
<keyword evidence="5 11" id="KW-0648">Protein biosynthesis</keyword>
<dbReference type="Proteomes" id="UP001343698">
    <property type="component" value="Unassembled WGS sequence"/>
</dbReference>
<comment type="function">
    <text evidence="9 11">Required for accurate and efficient protein synthesis under certain stress conditions. May act as a fidelity factor of the translation reaction, by catalyzing a one-codon backward translocation of tRNAs on improperly translocated ribosomes. Back-translocation proceeds from a post-translocation (POST) complex to a pre-translocation (PRE) complex, thus giving elongation factor G a second chance to translocate the tRNAs correctly. Binds to ribosomes in a GTP-dependent manner.</text>
</comment>
<evidence type="ECO:0000256" key="4">
    <source>
        <dbReference type="ARBA" id="ARBA00022801"/>
    </source>
</evidence>
<dbReference type="PANTHER" id="PTHR43512">
    <property type="entry name" value="TRANSLATION FACTOR GUF1-RELATED"/>
    <property type="match status" value="1"/>
</dbReference>
<evidence type="ECO:0000313" key="15">
    <source>
        <dbReference type="Proteomes" id="UP000323188"/>
    </source>
</evidence>
<dbReference type="CDD" id="cd01890">
    <property type="entry name" value="LepA"/>
    <property type="match status" value="1"/>
</dbReference>
<comment type="similarity">
    <text evidence="1 11">Belongs to the TRAFAC class translation factor GTPase superfamily. Classic translation factor GTPase family. LepA subfamily.</text>
</comment>
<evidence type="ECO:0000256" key="11">
    <source>
        <dbReference type="HAMAP-Rule" id="MF_00071"/>
    </source>
</evidence>
<dbReference type="FunFam" id="3.30.70.2570:FF:000001">
    <property type="entry name" value="Translation factor GUF1, mitochondrial"/>
    <property type="match status" value="1"/>
</dbReference>
<evidence type="ECO:0000313" key="14">
    <source>
        <dbReference type="EMBL" id="MEE1971397.1"/>
    </source>
</evidence>
<dbReference type="FunFam" id="2.40.30.10:FF:000015">
    <property type="entry name" value="Translation factor GUF1, mitochondrial"/>
    <property type="match status" value="1"/>
</dbReference>
<dbReference type="PANTHER" id="PTHR43512:SF4">
    <property type="entry name" value="TRANSLATION FACTOR GUF1 HOMOLOG, CHLOROPLASTIC"/>
    <property type="match status" value="1"/>
</dbReference>
<dbReference type="Pfam" id="PF00679">
    <property type="entry name" value="EFG_C"/>
    <property type="match status" value="1"/>
</dbReference>
<dbReference type="InterPro" id="IPR035654">
    <property type="entry name" value="LepA_IV"/>
</dbReference>
<keyword evidence="2 11" id="KW-1003">Cell membrane</keyword>
<evidence type="ECO:0000256" key="7">
    <source>
        <dbReference type="ARBA" id="ARBA00023136"/>
    </source>
</evidence>
<gene>
    <name evidence="11 13" type="primary">lepA</name>
    <name evidence="13" type="ORF">F0361_06825</name>
    <name evidence="14" type="ORF">V1H85_03010</name>
</gene>
<evidence type="ECO:0000256" key="2">
    <source>
        <dbReference type="ARBA" id="ARBA00022475"/>
    </source>
</evidence>
<keyword evidence="7 11" id="KW-0472">Membrane</keyword>
<accession>A0A5B2TYV8</accession>
<keyword evidence="6 11" id="KW-0342">GTP-binding</keyword>
<dbReference type="FunFam" id="3.40.50.300:FF:000078">
    <property type="entry name" value="Elongation factor 4"/>
    <property type="match status" value="1"/>
</dbReference>
<dbReference type="Pfam" id="PF03144">
    <property type="entry name" value="GTP_EFTU_D2"/>
    <property type="match status" value="1"/>
</dbReference>
<reference evidence="14 16" key="2">
    <citation type="submission" date="2024-01" db="EMBL/GenBank/DDBJ databases">
        <title>Maribacter spp. originated from different algae showed divergent polysaccharides utilization ability.</title>
        <authorList>
            <person name="Wang H."/>
            <person name="Wu Y."/>
        </authorList>
    </citation>
    <scope>NUCLEOTIDE SEQUENCE [LARGE SCALE GENOMIC DNA]</scope>
    <source>
        <strain evidence="14 16">KPT27_14</strain>
    </source>
</reference>
<name>A0A5B2TYV8_9FLAO</name>
<dbReference type="GO" id="GO:0005525">
    <property type="term" value="F:GTP binding"/>
    <property type="evidence" value="ECO:0007669"/>
    <property type="project" value="UniProtKB-UniRule"/>
</dbReference>
<dbReference type="FunFam" id="3.30.70.870:FF:000004">
    <property type="entry name" value="Translation factor GUF1, mitochondrial"/>
    <property type="match status" value="1"/>
</dbReference>
<dbReference type="InterPro" id="IPR005225">
    <property type="entry name" value="Small_GTP-bd"/>
</dbReference>
<dbReference type="PROSITE" id="PS51722">
    <property type="entry name" value="G_TR_2"/>
    <property type="match status" value="1"/>
</dbReference>
<dbReference type="CDD" id="cd03699">
    <property type="entry name" value="EF4_II"/>
    <property type="match status" value="1"/>
</dbReference>
<dbReference type="Gene3D" id="2.40.30.10">
    <property type="entry name" value="Translation factors"/>
    <property type="match status" value="1"/>
</dbReference>
<dbReference type="FunFam" id="3.30.70.240:FF:000007">
    <property type="entry name" value="Translation factor GUF1, mitochondrial"/>
    <property type="match status" value="1"/>
</dbReference>
<feature type="binding site" evidence="11">
    <location>
        <begin position="14"/>
        <end position="19"/>
    </location>
    <ligand>
        <name>GTP</name>
        <dbReference type="ChEBI" id="CHEBI:37565"/>
    </ligand>
</feature>
<evidence type="ECO:0000256" key="3">
    <source>
        <dbReference type="ARBA" id="ARBA00022741"/>
    </source>
</evidence>
<dbReference type="SUPFAM" id="SSF54980">
    <property type="entry name" value="EF-G C-terminal domain-like"/>
    <property type="match status" value="2"/>
</dbReference>
<reference evidence="13 15" key="1">
    <citation type="submission" date="2019-09" db="EMBL/GenBank/DDBJ databases">
        <authorList>
            <person name="Khan S.A."/>
            <person name="Jeon C.O."/>
            <person name="Chun B.H."/>
            <person name="Jeong S.E."/>
        </authorList>
    </citation>
    <scope>NUCLEOTIDE SEQUENCE [LARGE SCALE GENOMIC DNA]</scope>
    <source>
        <strain evidence="13 15">KCTC 42508</strain>
    </source>
</reference>
<dbReference type="HAMAP" id="MF_00071">
    <property type="entry name" value="LepA"/>
    <property type="match status" value="1"/>
</dbReference>
<dbReference type="InterPro" id="IPR009000">
    <property type="entry name" value="Transl_B-barrel_sf"/>
</dbReference>
<dbReference type="InterPro" id="IPR038363">
    <property type="entry name" value="LepA_C_sf"/>
</dbReference>
<evidence type="ECO:0000256" key="9">
    <source>
        <dbReference type="ARBA" id="ARBA00057626"/>
    </source>
</evidence>
<comment type="caution">
    <text evidence="13">The sequence shown here is derived from an EMBL/GenBank/DDBJ whole genome shotgun (WGS) entry which is preliminary data.</text>
</comment>
<dbReference type="InterPro" id="IPR035647">
    <property type="entry name" value="EFG_III/V"/>
</dbReference>
<dbReference type="PRINTS" id="PR00315">
    <property type="entry name" value="ELONGATNFCT"/>
</dbReference>
<dbReference type="Gene3D" id="3.30.70.870">
    <property type="entry name" value="Elongation Factor G (Translational Gtpase), domain 3"/>
    <property type="match status" value="1"/>
</dbReference>
<dbReference type="EMBL" id="JAZDDF010000001">
    <property type="protein sequence ID" value="MEE1971397.1"/>
    <property type="molecule type" value="Genomic_DNA"/>
</dbReference>
<dbReference type="GO" id="GO:0003746">
    <property type="term" value="F:translation elongation factor activity"/>
    <property type="evidence" value="ECO:0007669"/>
    <property type="project" value="UniProtKB-UniRule"/>
</dbReference>
<feature type="domain" description="Tr-type G" evidence="12">
    <location>
        <begin position="2"/>
        <end position="183"/>
    </location>
</feature>
<dbReference type="InterPro" id="IPR000640">
    <property type="entry name" value="EFG_V-like"/>
</dbReference>
<evidence type="ECO:0000259" key="12">
    <source>
        <dbReference type="PROSITE" id="PS51722"/>
    </source>
</evidence>
<proteinExistence type="inferred from homology"/>
<dbReference type="NCBIfam" id="TIGR00231">
    <property type="entry name" value="small_GTP"/>
    <property type="match status" value="1"/>
</dbReference>
<keyword evidence="4 11" id="KW-0378">Hydrolase</keyword>
<dbReference type="EMBL" id="VUOE01000001">
    <property type="protein sequence ID" value="KAA2219313.1"/>
    <property type="molecule type" value="Genomic_DNA"/>
</dbReference>
<dbReference type="GO" id="GO:0003924">
    <property type="term" value="F:GTPase activity"/>
    <property type="evidence" value="ECO:0007669"/>
    <property type="project" value="UniProtKB-UniRule"/>
</dbReference>
<dbReference type="InterPro" id="IPR027417">
    <property type="entry name" value="P-loop_NTPase"/>
</dbReference>
<evidence type="ECO:0000256" key="6">
    <source>
        <dbReference type="ARBA" id="ARBA00023134"/>
    </source>
</evidence>